<organism evidence="1 2">
    <name type="scientific">Sorangium cellulosum</name>
    <name type="common">Polyangium cellulosum</name>
    <dbReference type="NCBI Taxonomy" id="56"/>
    <lineage>
        <taxon>Bacteria</taxon>
        <taxon>Pseudomonadati</taxon>
        <taxon>Myxococcota</taxon>
        <taxon>Polyangia</taxon>
        <taxon>Polyangiales</taxon>
        <taxon>Polyangiaceae</taxon>
        <taxon>Sorangium</taxon>
    </lineage>
</organism>
<comment type="caution">
    <text evidence="1">The sequence shown here is derived from an EMBL/GenBank/DDBJ whole genome shotgun (WGS) entry which is preliminary data.</text>
</comment>
<name>A0A150SLR6_SORCE</name>
<proteinExistence type="predicted"/>
<evidence type="ECO:0000313" key="2">
    <source>
        <dbReference type="Proteomes" id="UP000075635"/>
    </source>
</evidence>
<sequence>MAGITWPGLLGWTRRYGMRVLSSRSTRLDEPLRSMALGPDGRIYLLQAPLCVASSCDGGPAPARLTCLALDGSPQWTYSWEREAGDMYVFDAVRVGPDGTIWMAAPDALIGLDPEGHLRARIQVPRADRETCGAFAVLDDGFVVALYRGGLPYRHRREGEDLTATVLRLDEGGGVRWATPLAPNSIESDLVVEISTESGGKPRRTRARRPRAWIPSTSSPLLVSGGRVLASFCDMPSTGMGCAYGLDLESGRLIWQTPCAPTTTVAIAAPGRFLIGHQGYGALDTHLYDGDGRPIQRWRTHGCYIVGAGHGLRLVEQTNDLSSEMRVAALSIDGEIQRGPLLGGYATCYPALTQDGVVVFWREGALLAVDRSLRIHRLGSFGAAAGSGSTNGTPFSDRMLLAEEGTLVFIVGSHERDEKGELHRVDTLWIVRTDLGPLCDGPWPCRDGGAGANPVK</sequence>
<dbReference type="InterPro" id="IPR015943">
    <property type="entry name" value="WD40/YVTN_repeat-like_dom_sf"/>
</dbReference>
<protein>
    <submittedName>
        <fullName evidence="1">Uncharacterized protein</fullName>
    </submittedName>
</protein>
<dbReference type="Proteomes" id="UP000075635">
    <property type="component" value="Unassembled WGS sequence"/>
</dbReference>
<dbReference type="SUPFAM" id="SSF63829">
    <property type="entry name" value="Calcium-dependent phosphotriesterase"/>
    <property type="match status" value="1"/>
</dbReference>
<gene>
    <name evidence="1" type="ORF">BE17_48640</name>
</gene>
<evidence type="ECO:0000313" key="1">
    <source>
        <dbReference type="EMBL" id="KYF93207.1"/>
    </source>
</evidence>
<dbReference type="AlphaFoldDB" id="A0A150SLR6"/>
<dbReference type="EMBL" id="JEMB01000834">
    <property type="protein sequence ID" value="KYF93207.1"/>
    <property type="molecule type" value="Genomic_DNA"/>
</dbReference>
<accession>A0A150SLR6</accession>
<dbReference type="Gene3D" id="2.130.10.10">
    <property type="entry name" value="YVTN repeat-like/Quinoprotein amine dehydrogenase"/>
    <property type="match status" value="1"/>
</dbReference>
<reference evidence="1 2" key="1">
    <citation type="submission" date="2014-02" db="EMBL/GenBank/DDBJ databases">
        <title>The small core and large imbalanced accessory genome model reveals a collaborative survival strategy of Sorangium cellulosum strains in nature.</title>
        <authorList>
            <person name="Han K."/>
            <person name="Peng R."/>
            <person name="Blom J."/>
            <person name="Li Y.-Z."/>
        </authorList>
    </citation>
    <scope>NUCLEOTIDE SEQUENCE [LARGE SCALE GENOMIC DNA]</scope>
    <source>
        <strain evidence="1 2">So0011-07</strain>
    </source>
</reference>